<keyword evidence="1" id="KW-0472">Membrane</keyword>
<reference evidence="2 3" key="1">
    <citation type="journal article" date="2013" name="Mar. Genomics">
        <title>Expression of sulfatases in Rhodopirellula baltica and the diversity of sulfatases in the genus Rhodopirellula.</title>
        <authorList>
            <person name="Wegner C.E."/>
            <person name="Richter-Heitmann T."/>
            <person name="Klindworth A."/>
            <person name="Klockow C."/>
            <person name="Richter M."/>
            <person name="Achstetter T."/>
            <person name="Glockner F.O."/>
            <person name="Harder J."/>
        </authorList>
    </citation>
    <scope>NUCLEOTIDE SEQUENCE [LARGE SCALE GENOMIC DNA]</scope>
    <source>
        <strain evidence="2 3">SM1</strain>
    </source>
</reference>
<feature type="transmembrane region" description="Helical" evidence="1">
    <location>
        <begin position="20"/>
        <end position="41"/>
    </location>
</feature>
<dbReference type="AlphaFoldDB" id="M5RH34"/>
<organism evidence="2 3">
    <name type="scientific">Rhodopirellula maiorica SM1</name>
    <dbReference type="NCBI Taxonomy" id="1265738"/>
    <lineage>
        <taxon>Bacteria</taxon>
        <taxon>Pseudomonadati</taxon>
        <taxon>Planctomycetota</taxon>
        <taxon>Planctomycetia</taxon>
        <taxon>Pirellulales</taxon>
        <taxon>Pirellulaceae</taxon>
        <taxon>Novipirellula</taxon>
    </lineage>
</organism>
<sequence length="83" mass="9470">MFNRSNDDFPANIFLPAFVNLQSFFAMKTLAFTLFSIFVFCSHLDASDRPNFVFILTDDQSYGMMGIDRMVGKVREKLATEGL</sequence>
<proteinExistence type="predicted"/>
<keyword evidence="1" id="KW-0812">Transmembrane</keyword>
<dbReference type="EMBL" id="ANOG01000626">
    <property type="protein sequence ID" value="EMI18683.1"/>
    <property type="molecule type" value="Genomic_DNA"/>
</dbReference>
<keyword evidence="3" id="KW-1185">Reference proteome</keyword>
<evidence type="ECO:0000256" key="1">
    <source>
        <dbReference type="SAM" id="Phobius"/>
    </source>
</evidence>
<feature type="non-terminal residue" evidence="2">
    <location>
        <position position="83"/>
    </location>
</feature>
<protein>
    <submittedName>
        <fullName evidence="2">Uncharacterized protein</fullName>
    </submittedName>
</protein>
<accession>M5RH34</accession>
<name>M5RH34_9BACT</name>
<gene>
    <name evidence="2" type="ORF">RMSM_04394</name>
</gene>
<comment type="caution">
    <text evidence="2">The sequence shown here is derived from an EMBL/GenBank/DDBJ whole genome shotgun (WGS) entry which is preliminary data.</text>
</comment>
<dbReference type="Proteomes" id="UP000011991">
    <property type="component" value="Unassembled WGS sequence"/>
</dbReference>
<evidence type="ECO:0000313" key="2">
    <source>
        <dbReference type="EMBL" id="EMI18683.1"/>
    </source>
</evidence>
<evidence type="ECO:0000313" key="3">
    <source>
        <dbReference type="Proteomes" id="UP000011991"/>
    </source>
</evidence>
<keyword evidence="1" id="KW-1133">Transmembrane helix</keyword>